<evidence type="ECO:0000256" key="4">
    <source>
        <dbReference type="SAM" id="MobiDB-lite"/>
    </source>
</evidence>
<dbReference type="Pfam" id="PF00005">
    <property type="entry name" value="ABC_tran"/>
    <property type="match status" value="2"/>
</dbReference>
<dbReference type="GO" id="GO:0005524">
    <property type="term" value="F:ATP binding"/>
    <property type="evidence" value="ECO:0007669"/>
    <property type="project" value="UniProtKB-KW"/>
</dbReference>
<dbReference type="InterPro" id="IPR003439">
    <property type="entry name" value="ABC_transporter-like_ATP-bd"/>
</dbReference>
<keyword evidence="2 6" id="KW-0067">ATP-binding</keyword>
<dbReference type="InterPro" id="IPR032781">
    <property type="entry name" value="ABC_tran_Xtn"/>
</dbReference>
<comment type="caution">
    <text evidence="6">The sequence shown here is derived from an EMBL/GenBank/DDBJ whole genome shotgun (WGS) entry which is preliminary data.</text>
</comment>
<sequence length="646" mass="71896">MTILSVEAISKQFGPRPLFEEVSFGMLKGERLGVIGVNGSGKTTLLRVIAGVEPPDSGRVVTANGITLAYLPQAPLFAPGATVLEAVFASPAPTIQLLRTYEQVATALAHQPDNAALITQLGQLTPQMDALGAWEAETAARSILDELGLAELINVPVEALSGGQRKRTAMARALVDRPDLLILDEPTNHIDTDTVAWLEEYLARIPTALLLVTHDRYFLDRLVSRMLELDRGRATVYQGNYERFLEQKAERLQQEVAATDARKNLLRKELAWLRRGAQGRTTKQKAHVERVYELIEQRPEASQGQVAIDLAQGRRLGKRVVEIKNLTYAYDGQPLINQLNLEIRPGDRLAIIGRNGSGKTTLLNLIVGRLTPDAGEIITGTTVHHAYYDQEAEGLNLDQRVVDYIRDAAELIRGREGALVAATQMLERFLFSSEQQWALISTLSGGERRRLYLLRQLIEAPNLLLLDEPTNDLDLQTLTVLEDYLDEFQGAIVVVSHDRYFLDRIAQRTIAFEANGKLREYPGGYTLYRQYRQAHDDAKKQEKSAAREPMRPRAGMQAGSTASDTPPTPTARPTQATRLNYKERRELEQLEASIPQHEAERDQIIAELATTGADYTRAADLATRLAALEAAIETAYTRWAELSERV</sequence>
<dbReference type="Gene3D" id="3.40.50.300">
    <property type="entry name" value="P-loop containing nucleotide triphosphate hydrolases"/>
    <property type="match status" value="2"/>
</dbReference>
<dbReference type="PANTHER" id="PTHR42855:SF1">
    <property type="entry name" value="ABC TRANSPORTER DOMAIN-CONTAINING PROTEIN"/>
    <property type="match status" value="1"/>
</dbReference>
<dbReference type="CDD" id="cd03221">
    <property type="entry name" value="ABCF_EF-3"/>
    <property type="match status" value="2"/>
</dbReference>
<dbReference type="PROSITE" id="PS50893">
    <property type="entry name" value="ABC_TRANSPORTER_2"/>
    <property type="match status" value="2"/>
</dbReference>
<feature type="compositionally biased region" description="Low complexity" evidence="4">
    <location>
        <begin position="558"/>
        <end position="577"/>
    </location>
</feature>
<evidence type="ECO:0000313" key="6">
    <source>
        <dbReference type="EMBL" id="MBP1465493.1"/>
    </source>
</evidence>
<evidence type="ECO:0000256" key="3">
    <source>
        <dbReference type="SAM" id="Coils"/>
    </source>
</evidence>
<dbReference type="Proteomes" id="UP001193081">
    <property type="component" value="Unassembled WGS sequence"/>
</dbReference>
<feature type="compositionally biased region" description="Basic and acidic residues" evidence="4">
    <location>
        <begin position="536"/>
        <end position="551"/>
    </location>
</feature>
<keyword evidence="3" id="KW-0175">Coiled coil</keyword>
<name>A0ABS4D7T8_9CHLR</name>
<dbReference type="EMBL" id="SIJK02000009">
    <property type="protein sequence ID" value="MBP1465493.1"/>
    <property type="molecule type" value="Genomic_DNA"/>
</dbReference>
<evidence type="ECO:0000313" key="7">
    <source>
        <dbReference type="Proteomes" id="UP001193081"/>
    </source>
</evidence>
<proteinExistence type="predicted"/>
<dbReference type="PANTHER" id="PTHR42855">
    <property type="entry name" value="ABC TRANSPORTER ATP-BINDING SUBUNIT"/>
    <property type="match status" value="1"/>
</dbReference>
<reference evidence="6 7" key="1">
    <citation type="submission" date="2021-03" db="EMBL/GenBank/DDBJ databases">
        <authorList>
            <person name="Grouzdev D.S."/>
        </authorList>
    </citation>
    <scope>NUCLEOTIDE SEQUENCE [LARGE SCALE GENOMIC DNA]</scope>
    <source>
        <strain evidence="6 7">M50-1</strain>
    </source>
</reference>
<keyword evidence="1" id="KW-0547">Nucleotide-binding</keyword>
<dbReference type="SUPFAM" id="SSF52540">
    <property type="entry name" value="P-loop containing nucleoside triphosphate hydrolases"/>
    <property type="match status" value="2"/>
</dbReference>
<dbReference type="InterPro" id="IPR051309">
    <property type="entry name" value="ABCF_ATPase"/>
</dbReference>
<feature type="coiled-coil region" evidence="3">
    <location>
        <begin position="242"/>
        <end position="269"/>
    </location>
</feature>
<dbReference type="SMART" id="SM00382">
    <property type="entry name" value="AAA"/>
    <property type="match status" value="2"/>
</dbReference>
<evidence type="ECO:0000256" key="2">
    <source>
        <dbReference type="ARBA" id="ARBA00022840"/>
    </source>
</evidence>
<gene>
    <name evidence="6" type="ORF">EYB53_007225</name>
</gene>
<dbReference type="Gene3D" id="1.10.287.380">
    <property type="entry name" value="Valyl-tRNA synthetase, C-terminal domain"/>
    <property type="match status" value="1"/>
</dbReference>
<keyword evidence="7" id="KW-1185">Reference proteome</keyword>
<dbReference type="Pfam" id="PF12848">
    <property type="entry name" value="ABC_tran_Xtn"/>
    <property type="match status" value="1"/>
</dbReference>
<feature type="coiled-coil region" evidence="3">
    <location>
        <begin position="580"/>
        <end position="607"/>
    </location>
</feature>
<dbReference type="RefSeq" id="WP_135477533.1">
    <property type="nucleotide sequence ID" value="NZ_SIJK02000009.1"/>
</dbReference>
<protein>
    <submittedName>
        <fullName evidence="6">ABC-F family ATP-binding cassette domain-containing protein</fullName>
    </submittedName>
</protein>
<evidence type="ECO:0000256" key="1">
    <source>
        <dbReference type="ARBA" id="ARBA00022741"/>
    </source>
</evidence>
<organism evidence="6 7">
    <name type="scientific">Candidatus Chloroploca mongolica</name>
    <dbReference type="NCBI Taxonomy" id="2528176"/>
    <lineage>
        <taxon>Bacteria</taxon>
        <taxon>Bacillati</taxon>
        <taxon>Chloroflexota</taxon>
        <taxon>Chloroflexia</taxon>
        <taxon>Chloroflexales</taxon>
        <taxon>Chloroflexineae</taxon>
        <taxon>Oscillochloridaceae</taxon>
        <taxon>Candidatus Chloroploca</taxon>
    </lineage>
</organism>
<accession>A0ABS4D7T8</accession>
<feature type="region of interest" description="Disordered" evidence="4">
    <location>
        <begin position="536"/>
        <end position="577"/>
    </location>
</feature>
<dbReference type="Pfam" id="PF16326">
    <property type="entry name" value="ABC_tran_CTD"/>
    <property type="match status" value="1"/>
</dbReference>
<feature type="domain" description="ABC transporter" evidence="5">
    <location>
        <begin position="4"/>
        <end position="256"/>
    </location>
</feature>
<dbReference type="InterPro" id="IPR003593">
    <property type="entry name" value="AAA+_ATPase"/>
</dbReference>
<evidence type="ECO:0000259" key="5">
    <source>
        <dbReference type="PROSITE" id="PS50893"/>
    </source>
</evidence>
<dbReference type="InterPro" id="IPR032524">
    <property type="entry name" value="ABC_tran_C"/>
</dbReference>
<dbReference type="InterPro" id="IPR027417">
    <property type="entry name" value="P-loop_NTPase"/>
</dbReference>
<dbReference type="InterPro" id="IPR037118">
    <property type="entry name" value="Val-tRNA_synth_C_sf"/>
</dbReference>
<feature type="domain" description="ABC transporter" evidence="5">
    <location>
        <begin position="321"/>
        <end position="540"/>
    </location>
</feature>